<feature type="region of interest" description="Disordered" evidence="6">
    <location>
        <begin position="553"/>
        <end position="603"/>
    </location>
</feature>
<evidence type="ECO:0000256" key="3">
    <source>
        <dbReference type="ARBA" id="ARBA00022490"/>
    </source>
</evidence>
<organism evidence="9 10">
    <name type="scientific">Solea senegalensis</name>
    <name type="common">Senegalese sole</name>
    <dbReference type="NCBI Taxonomy" id="28829"/>
    <lineage>
        <taxon>Eukaryota</taxon>
        <taxon>Metazoa</taxon>
        <taxon>Chordata</taxon>
        <taxon>Craniata</taxon>
        <taxon>Vertebrata</taxon>
        <taxon>Euteleostomi</taxon>
        <taxon>Actinopterygii</taxon>
        <taxon>Neopterygii</taxon>
        <taxon>Teleostei</taxon>
        <taxon>Neoteleostei</taxon>
        <taxon>Acanthomorphata</taxon>
        <taxon>Carangaria</taxon>
        <taxon>Pleuronectiformes</taxon>
        <taxon>Pleuronectoidei</taxon>
        <taxon>Soleidae</taxon>
        <taxon>Solea</taxon>
    </lineage>
</organism>
<feature type="region of interest" description="Disordered" evidence="6">
    <location>
        <begin position="446"/>
        <end position="473"/>
    </location>
</feature>
<protein>
    <recommendedName>
        <fullName evidence="11">Centrosomal protein Cep63/Deup1 N-terminal domain-containing protein</fullName>
    </recommendedName>
</protein>
<evidence type="ECO:0000313" key="9">
    <source>
        <dbReference type="EMBL" id="KAG7513949.1"/>
    </source>
</evidence>
<comment type="subcellular location">
    <subcellularLocation>
        <location evidence="1">Cytoplasm</location>
    </subcellularLocation>
</comment>
<dbReference type="PANTHER" id="PTHR18875">
    <property type="entry name" value="SARCOMA ANTIGEN NY-SAR-24/CYTOSKELETAL PROTEIN SOJO"/>
    <property type="match status" value="1"/>
</dbReference>
<keyword evidence="4 5" id="KW-0175">Coiled coil</keyword>
<dbReference type="EMBL" id="JAGKHQ010000006">
    <property type="protein sequence ID" value="KAG7513949.1"/>
    <property type="molecule type" value="Genomic_DNA"/>
</dbReference>
<evidence type="ECO:0008006" key="11">
    <source>
        <dbReference type="Google" id="ProtNLM"/>
    </source>
</evidence>
<proteinExistence type="inferred from homology"/>
<keyword evidence="3" id="KW-0963">Cytoplasm</keyword>
<dbReference type="GO" id="GO:0005814">
    <property type="term" value="C:centriole"/>
    <property type="evidence" value="ECO:0007669"/>
    <property type="project" value="TreeGrafter"/>
</dbReference>
<name>A0AAV6S9P9_SOLSE</name>
<comment type="caution">
    <text evidence="9">The sequence shown here is derived from an EMBL/GenBank/DDBJ whole genome shotgun (WGS) entry which is preliminary data.</text>
</comment>
<evidence type="ECO:0000259" key="8">
    <source>
        <dbReference type="Pfam" id="PF25771"/>
    </source>
</evidence>
<accession>A0AAV6S9P9</accession>
<feature type="compositionally biased region" description="Low complexity" evidence="6">
    <location>
        <begin position="594"/>
        <end position="603"/>
    </location>
</feature>
<feature type="compositionally biased region" description="Polar residues" evidence="6">
    <location>
        <begin position="494"/>
        <end position="511"/>
    </location>
</feature>
<keyword evidence="10" id="KW-1185">Reference proteome</keyword>
<sequence length="682" mass="77801">MEAHLGSLQNPDLSSVLSSCEPELQELMRQIDIMINQQRRIWETESQELRLRLKSGEDELLTSKTLIERRDLEIGFLRKQLEDVQTDRQELIAKYEKQLQKVCEELDKLKRSYHKLQRKQLKETSRGSKETSVSEMTQLQDKIEGYHQQHVQYQKQLTALEAQKRSMTDELTHVKDQLVSLQMQKEHRECCSEVQSLRSRLEKTQASLHAQELELERLRPLHVWLGQSEREQQVSSKDREELHGPRNSQGFELQKFRNEAARLTQTLQTKDRVIRCLEDCLTARGCAGVETLRKDLEMTTAKLHRAQACELHLKAELACLKERQENLNRQKADHLTTERELRSMKADYNTSVAEMKKLREELERAQQTHSCEVEGMRKEVSKLTSELHQRDLTIASLRVSSSNITQQLRGEAERAGHKAAELKVTQAQLESVQTENHHLKGLLHTLESQSSKRGDSTLAAQRESHASPSSLEQENAQLRQALIGIRAQAGVSGQDKSAQLRRSITDHTQPAQDRHEDTSRHKRVVETKLQGNGTRHEGEICQLLKELHTLSQSPTDQPYIQTPDCRPPSAASSSSSSSSSSSFSNRRLTRRNSESGQSSASEDSLVLVAREKAPPLELLSGSPADGVVTQFMEKEKLLTQELFQRLDTHIQGMKENNIRTIDKYIPGSSEPEPHHTSAQNGQ</sequence>
<dbReference type="GO" id="GO:0005737">
    <property type="term" value="C:cytoplasm"/>
    <property type="evidence" value="ECO:0007669"/>
    <property type="project" value="UniProtKB-SubCell"/>
</dbReference>
<feature type="compositionally biased region" description="Low complexity" evidence="6">
    <location>
        <begin position="569"/>
        <end position="584"/>
    </location>
</feature>
<dbReference type="GO" id="GO:0098535">
    <property type="term" value="P:de novo centriole assembly involved in multi-ciliated epithelial cell differentiation"/>
    <property type="evidence" value="ECO:0007669"/>
    <property type="project" value="TreeGrafter"/>
</dbReference>
<reference evidence="9 10" key="1">
    <citation type="journal article" date="2021" name="Sci. Rep.">
        <title>Chromosome anchoring in Senegalese sole (Solea senegalensis) reveals sex-associated markers and genome rearrangements in flatfish.</title>
        <authorList>
            <person name="Guerrero-Cozar I."/>
            <person name="Gomez-Garrido J."/>
            <person name="Berbel C."/>
            <person name="Martinez-Blanch J.F."/>
            <person name="Alioto T."/>
            <person name="Claros M.G."/>
            <person name="Gagnaire P.A."/>
            <person name="Manchado M."/>
        </authorList>
    </citation>
    <scope>NUCLEOTIDE SEQUENCE [LARGE SCALE GENOMIC DNA]</scope>
    <source>
        <strain evidence="9">Sse05_10M</strain>
    </source>
</reference>
<dbReference type="PANTHER" id="PTHR18875:SF3">
    <property type="entry name" value="CENTROSOMAL PROTEIN OF 63 KDA"/>
    <property type="match status" value="1"/>
</dbReference>
<evidence type="ECO:0000256" key="6">
    <source>
        <dbReference type="SAM" id="MobiDB-lite"/>
    </source>
</evidence>
<feature type="coiled-coil region" evidence="5">
    <location>
        <begin position="74"/>
        <end position="214"/>
    </location>
</feature>
<evidence type="ECO:0000313" key="10">
    <source>
        <dbReference type="Proteomes" id="UP000693946"/>
    </source>
</evidence>
<evidence type="ECO:0000259" key="7">
    <source>
        <dbReference type="Pfam" id="PF17045"/>
    </source>
</evidence>
<dbReference type="InterPro" id="IPR057656">
    <property type="entry name" value="CEP63/Deup1_CC"/>
</dbReference>
<feature type="domain" description="CEP63/Deup1 N-terminal" evidence="7">
    <location>
        <begin position="17"/>
        <end position="271"/>
    </location>
</feature>
<dbReference type="Pfam" id="PF25771">
    <property type="entry name" value="CC_CEP152-bind"/>
    <property type="match status" value="1"/>
</dbReference>
<dbReference type="AlphaFoldDB" id="A0AAV6S9P9"/>
<dbReference type="InterPro" id="IPR031470">
    <property type="entry name" value="CEP63/Deup1_N"/>
</dbReference>
<dbReference type="Pfam" id="PF17045">
    <property type="entry name" value="CEP63"/>
    <property type="match status" value="1"/>
</dbReference>
<dbReference type="GO" id="GO:0007099">
    <property type="term" value="P:centriole replication"/>
    <property type="evidence" value="ECO:0007669"/>
    <property type="project" value="TreeGrafter"/>
</dbReference>
<evidence type="ECO:0000256" key="1">
    <source>
        <dbReference type="ARBA" id="ARBA00004496"/>
    </source>
</evidence>
<feature type="region of interest" description="Disordered" evidence="6">
    <location>
        <begin position="490"/>
        <end position="533"/>
    </location>
</feature>
<evidence type="ECO:0000256" key="4">
    <source>
        <dbReference type="ARBA" id="ARBA00023054"/>
    </source>
</evidence>
<evidence type="ECO:0000256" key="5">
    <source>
        <dbReference type="SAM" id="Coils"/>
    </source>
</evidence>
<comment type="similarity">
    <text evidence="2">Belongs to the CEP63 family.</text>
</comment>
<evidence type="ECO:0000256" key="2">
    <source>
        <dbReference type="ARBA" id="ARBA00007181"/>
    </source>
</evidence>
<feature type="domain" description="CEP63/Deup1 CEP152 binding coiled coil" evidence="8">
    <location>
        <begin position="629"/>
        <end position="664"/>
    </location>
</feature>
<gene>
    <name evidence="9" type="ORF">JOB18_021093</name>
</gene>
<dbReference type="Proteomes" id="UP000693946">
    <property type="component" value="Linkage Group LG14"/>
</dbReference>
<feature type="coiled-coil region" evidence="5">
    <location>
        <begin position="310"/>
        <end position="379"/>
    </location>
</feature>